<evidence type="ECO:0000259" key="3">
    <source>
        <dbReference type="Pfam" id="PF03061"/>
    </source>
</evidence>
<proteinExistence type="inferred from homology"/>
<feature type="domain" description="Thioesterase" evidence="3">
    <location>
        <begin position="49"/>
        <end position="122"/>
    </location>
</feature>
<dbReference type="Pfam" id="PF03061">
    <property type="entry name" value="4HBT"/>
    <property type="match status" value="1"/>
</dbReference>
<evidence type="ECO:0000313" key="4">
    <source>
        <dbReference type="EMBL" id="SLN45336.1"/>
    </source>
</evidence>
<dbReference type="GO" id="GO:0047617">
    <property type="term" value="F:fatty acyl-CoA hydrolase activity"/>
    <property type="evidence" value="ECO:0007669"/>
    <property type="project" value="InterPro"/>
</dbReference>
<dbReference type="EMBL" id="FWFR01000001">
    <property type="protein sequence ID" value="SLN45336.1"/>
    <property type="molecule type" value="Genomic_DNA"/>
</dbReference>
<dbReference type="SUPFAM" id="SSF54637">
    <property type="entry name" value="Thioesterase/thiol ester dehydrase-isomerase"/>
    <property type="match status" value="1"/>
</dbReference>
<dbReference type="NCBIfam" id="TIGR00369">
    <property type="entry name" value="unchar_dom_1"/>
    <property type="match status" value="1"/>
</dbReference>
<dbReference type="Proteomes" id="UP000193200">
    <property type="component" value="Unassembled WGS sequence"/>
</dbReference>
<reference evidence="4 5" key="1">
    <citation type="submission" date="2017-03" db="EMBL/GenBank/DDBJ databases">
        <authorList>
            <person name="Afonso C.L."/>
            <person name="Miller P.J."/>
            <person name="Scott M.A."/>
            <person name="Spackman E."/>
            <person name="Goraichik I."/>
            <person name="Dimitrov K.M."/>
            <person name="Suarez D.L."/>
            <person name="Swayne D.E."/>
        </authorList>
    </citation>
    <scope>NUCLEOTIDE SEQUENCE [LARGE SCALE GENOMIC DNA]</scope>
    <source>
        <strain evidence="4 5">CECT 7691</strain>
    </source>
</reference>
<dbReference type="InterPro" id="IPR006683">
    <property type="entry name" value="Thioestr_dom"/>
</dbReference>
<dbReference type="PANTHER" id="PTHR21660">
    <property type="entry name" value="THIOESTERASE SUPERFAMILY MEMBER-RELATED"/>
    <property type="match status" value="1"/>
</dbReference>
<organism evidence="4 5">
    <name type="scientific">Oceanibacterium hippocampi</name>
    <dbReference type="NCBI Taxonomy" id="745714"/>
    <lineage>
        <taxon>Bacteria</taxon>
        <taxon>Pseudomonadati</taxon>
        <taxon>Pseudomonadota</taxon>
        <taxon>Alphaproteobacteria</taxon>
        <taxon>Sneathiellales</taxon>
        <taxon>Sneathiellaceae</taxon>
        <taxon>Oceanibacterium</taxon>
    </lineage>
</organism>
<protein>
    <submittedName>
        <fullName evidence="4">Thioesterase superfamily protein</fullName>
    </submittedName>
</protein>
<dbReference type="InParanoid" id="A0A1Y5SUC0"/>
<dbReference type="InterPro" id="IPR039298">
    <property type="entry name" value="ACOT13"/>
</dbReference>
<keyword evidence="5" id="KW-1185">Reference proteome</keyword>
<sequence length="142" mass="15097">MAVMDVKMLERFMREQFPQMDHMGMRIEAAGGRSARIHLPVDNRHLRPGGTISGPTMMALSDCAMYLAILAELGPVALAVTSNLNISFLRKPPAGDIVAEARILKLGRRLATGTVEIHSVGDPDAVAFATLTYAIPAAGAAA</sequence>
<evidence type="ECO:0000313" key="5">
    <source>
        <dbReference type="Proteomes" id="UP000193200"/>
    </source>
</evidence>
<dbReference type="AlphaFoldDB" id="A0A1Y5SUC0"/>
<keyword evidence="2" id="KW-0378">Hydrolase</keyword>
<dbReference type="InterPro" id="IPR029069">
    <property type="entry name" value="HotDog_dom_sf"/>
</dbReference>
<comment type="similarity">
    <text evidence="1">Belongs to the thioesterase PaaI family.</text>
</comment>
<dbReference type="PANTHER" id="PTHR21660:SF1">
    <property type="entry name" value="ACYL-COENZYME A THIOESTERASE 13"/>
    <property type="match status" value="1"/>
</dbReference>
<evidence type="ECO:0000256" key="2">
    <source>
        <dbReference type="ARBA" id="ARBA00022801"/>
    </source>
</evidence>
<dbReference type="CDD" id="cd03443">
    <property type="entry name" value="PaaI_thioesterase"/>
    <property type="match status" value="1"/>
</dbReference>
<evidence type="ECO:0000256" key="1">
    <source>
        <dbReference type="ARBA" id="ARBA00008324"/>
    </source>
</evidence>
<name>A0A1Y5SUC0_9PROT</name>
<accession>A0A1Y5SUC0</accession>
<gene>
    <name evidence="4" type="ORF">OCH7691_01945</name>
</gene>
<dbReference type="Gene3D" id="3.10.129.10">
    <property type="entry name" value="Hotdog Thioesterase"/>
    <property type="match status" value="1"/>
</dbReference>
<dbReference type="InterPro" id="IPR003736">
    <property type="entry name" value="PAAI_dom"/>
</dbReference>